<keyword evidence="2" id="KW-1185">Reference proteome</keyword>
<organism evidence="1 2">
    <name type="scientific">Ruegeria profundi</name>
    <dbReference type="NCBI Taxonomy" id="1685378"/>
    <lineage>
        <taxon>Bacteria</taxon>
        <taxon>Pseudomonadati</taxon>
        <taxon>Pseudomonadota</taxon>
        <taxon>Alphaproteobacteria</taxon>
        <taxon>Rhodobacterales</taxon>
        <taxon>Roseobacteraceae</taxon>
        <taxon>Ruegeria</taxon>
    </lineage>
</organism>
<sequence length="81" mass="9546">MAFTLSRFILQKVQRKKAKLKAWRLVFRVLMQIYEPDDLHHYLLHFLLIYQAGRFLSFSSLRQVAKPAPTREATLSLGADR</sequence>
<reference evidence="2" key="1">
    <citation type="submission" date="2015-12" db="EMBL/GenBank/DDBJ databases">
        <authorList>
            <person name="Zhang G."/>
            <person name="Stingl U."/>
        </authorList>
    </citation>
    <scope>NUCLEOTIDE SEQUENCE [LARGE SCALE GENOMIC DNA]</scope>
    <source>
        <strain evidence="2">ZGT108</strain>
    </source>
</reference>
<proteinExistence type="predicted"/>
<dbReference type="Proteomes" id="UP000053690">
    <property type="component" value="Unassembled WGS sequence"/>
</dbReference>
<evidence type="ECO:0000313" key="2">
    <source>
        <dbReference type="Proteomes" id="UP000053690"/>
    </source>
</evidence>
<name>A0A0X3U1G5_9RHOB</name>
<accession>A0A0X3U1G5</accession>
<dbReference type="AlphaFoldDB" id="A0A0X3U1G5"/>
<comment type="caution">
    <text evidence="1">The sequence shown here is derived from an EMBL/GenBank/DDBJ whole genome shotgun (WGS) entry which is preliminary data.</text>
</comment>
<gene>
    <name evidence="1" type="ORF">AVO44_01085</name>
</gene>
<dbReference type="EMBL" id="LQBP01000001">
    <property type="protein sequence ID" value="KUJ81913.1"/>
    <property type="molecule type" value="Genomic_DNA"/>
</dbReference>
<protein>
    <submittedName>
        <fullName evidence="1">Uncharacterized protein</fullName>
    </submittedName>
</protein>
<evidence type="ECO:0000313" key="1">
    <source>
        <dbReference type="EMBL" id="KUJ81913.1"/>
    </source>
</evidence>
<dbReference type="STRING" id="1685378.AVO44_01085"/>